<dbReference type="AlphaFoldDB" id="A0A2I0HIB1"/>
<protein>
    <submittedName>
        <fullName evidence="1">Uncharacterized protein</fullName>
    </submittedName>
</protein>
<sequence length="79" mass="8960">MGCEMKLAISGWLEEASESAAVCPRKLRGSRWLVFCREWTDCVRIRRSQKDVVGAANQLSSDQSRLGYLAGRKQSRKNK</sequence>
<name>A0A2I0HIB1_PUNGR</name>
<proteinExistence type="predicted"/>
<dbReference type="EMBL" id="PGOL01008818">
    <property type="protein sequence ID" value="PKI31432.1"/>
    <property type="molecule type" value="Genomic_DNA"/>
</dbReference>
<evidence type="ECO:0000313" key="1">
    <source>
        <dbReference type="EMBL" id="PKI31432.1"/>
    </source>
</evidence>
<comment type="caution">
    <text evidence="1">The sequence shown here is derived from an EMBL/GenBank/DDBJ whole genome shotgun (WGS) entry which is preliminary data.</text>
</comment>
<dbReference type="Proteomes" id="UP000233551">
    <property type="component" value="Unassembled WGS sequence"/>
</dbReference>
<reference evidence="1 2" key="1">
    <citation type="submission" date="2017-11" db="EMBL/GenBank/DDBJ databases">
        <title>De-novo sequencing of pomegranate (Punica granatum L.) genome.</title>
        <authorList>
            <person name="Akparov Z."/>
            <person name="Amiraslanov A."/>
            <person name="Hajiyeva S."/>
            <person name="Abbasov M."/>
            <person name="Kaur K."/>
            <person name="Hamwieh A."/>
            <person name="Solovyev V."/>
            <person name="Salamov A."/>
            <person name="Braich B."/>
            <person name="Kosarev P."/>
            <person name="Mahmoud A."/>
            <person name="Hajiyev E."/>
            <person name="Babayeva S."/>
            <person name="Izzatullayeva V."/>
            <person name="Mammadov A."/>
            <person name="Mammadov A."/>
            <person name="Sharifova S."/>
            <person name="Ojaghi J."/>
            <person name="Eynullazada K."/>
            <person name="Bayramov B."/>
            <person name="Abdulazimova A."/>
            <person name="Shahmuradov I."/>
        </authorList>
    </citation>
    <scope>NUCLEOTIDE SEQUENCE [LARGE SCALE GENOMIC DNA]</scope>
    <source>
        <strain evidence="2">cv. AG2017</strain>
        <tissue evidence="1">Leaf</tissue>
    </source>
</reference>
<evidence type="ECO:0000313" key="2">
    <source>
        <dbReference type="Proteomes" id="UP000233551"/>
    </source>
</evidence>
<gene>
    <name evidence="1" type="ORF">CRG98_048177</name>
</gene>
<accession>A0A2I0HIB1</accession>
<keyword evidence="2" id="KW-1185">Reference proteome</keyword>
<organism evidence="1 2">
    <name type="scientific">Punica granatum</name>
    <name type="common">Pomegranate</name>
    <dbReference type="NCBI Taxonomy" id="22663"/>
    <lineage>
        <taxon>Eukaryota</taxon>
        <taxon>Viridiplantae</taxon>
        <taxon>Streptophyta</taxon>
        <taxon>Embryophyta</taxon>
        <taxon>Tracheophyta</taxon>
        <taxon>Spermatophyta</taxon>
        <taxon>Magnoliopsida</taxon>
        <taxon>eudicotyledons</taxon>
        <taxon>Gunneridae</taxon>
        <taxon>Pentapetalae</taxon>
        <taxon>rosids</taxon>
        <taxon>malvids</taxon>
        <taxon>Myrtales</taxon>
        <taxon>Lythraceae</taxon>
        <taxon>Punica</taxon>
    </lineage>
</organism>